<keyword evidence="9 10" id="KW-0998">Cell outer membrane</keyword>
<comment type="similarity">
    <text evidence="2 10 11">Belongs to the TonB-dependent receptor family.</text>
</comment>
<dbReference type="GO" id="GO:0044718">
    <property type="term" value="P:siderophore transmembrane transport"/>
    <property type="evidence" value="ECO:0007669"/>
    <property type="project" value="TreeGrafter"/>
</dbReference>
<evidence type="ECO:0000256" key="5">
    <source>
        <dbReference type="ARBA" id="ARBA00022692"/>
    </source>
</evidence>
<evidence type="ECO:0000256" key="11">
    <source>
        <dbReference type="RuleBase" id="RU003357"/>
    </source>
</evidence>
<accession>A0A840L5D8</accession>
<dbReference type="Proteomes" id="UP000562027">
    <property type="component" value="Unassembled WGS sequence"/>
</dbReference>
<dbReference type="GO" id="GO:0015344">
    <property type="term" value="F:siderophore uptake transmembrane transporter activity"/>
    <property type="evidence" value="ECO:0007669"/>
    <property type="project" value="TreeGrafter"/>
</dbReference>
<reference evidence="15 16" key="1">
    <citation type="submission" date="2020-08" db="EMBL/GenBank/DDBJ databases">
        <title>Functional genomics of gut bacteria from endangered species of beetles.</title>
        <authorList>
            <person name="Carlos-Shanley C."/>
        </authorList>
    </citation>
    <scope>NUCLEOTIDE SEQUENCE [LARGE SCALE GENOMIC DNA]</scope>
    <source>
        <strain evidence="15 16">S00239</strain>
    </source>
</reference>
<comment type="caution">
    <text evidence="15">The sequence shown here is derived from an EMBL/GenBank/DDBJ whole genome shotgun (WGS) entry which is preliminary data.</text>
</comment>
<feature type="signal peptide" evidence="12">
    <location>
        <begin position="1"/>
        <end position="28"/>
    </location>
</feature>
<evidence type="ECO:0000313" key="15">
    <source>
        <dbReference type="EMBL" id="MBB4841755.1"/>
    </source>
</evidence>
<dbReference type="PROSITE" id="PS52016">
    <property type="entry name" value="TONB_DEPENDENT_REC_3"/>
    <property type="match status" value="1"/>
</dbReference>
<evidence type="ECO:0000313" key="16">
    <source>
        <dbReference type="Proteomes" id="UP000562027"/>
    </source>
</evidence>
<dbReference type="Pfam" id="PF07715">
    <property type="entry name" value="Plug"/>
    <property type="match status" value="1"/>
</dbReference>
<keyword evidence="7 10" id="KW-0472">Membrane</keyword>
<keyword evidence="12" id="KW-0732">Signal</keyword>
<keyword evidence="5 10" id="KW-0812">Transmembrane</keyword>
<keyword evidence="4 10" id="KW-1134">Transmembrane beta strand</keyword>
<dbReference type="GO" id="GO:0009279">
    <property type="term" value="C:cell outer membrane"/>
    <property type="evidence" value="ECO:0007669"/>
    <property type="project" value="UniProtKB-SubCell"/>
</dbReference>
<keyword evidence="16" id="KW-1185">Reference proteome</keyword>
<evidence type="ECO:0000256" key="4">
    <source>
        <dbReference type="ARBA" id="ARBA00022452"/>
    </source>
</evidence>
<dbReference type="InterPro" id="IPR012910">
    <property type="entry name" value="Plug_dom"/>
</dbReference>
<dbReference type="Gene3D" id="2.170.130.10">
    <property type="entry name" value="TonB-dependent receptor, plug domain"/>
    <property type="match status" value="1"/>
</dbReference>
<evidence type="ECO:0000256" key="10">
    <source>
        <dbReference type="PROSITE-ProRule" id="PRU01360"/>
    </source>
</evidence>
<organism evidence="15 16">
    <name type="scientific">Roseateles oligotrophus</name>
    <dbReference type="NCBI Taxonomy" id="1769250"/>
    <lineage>
        <taxon>Bacteria</taxon>
        <taxon>Pseudomonadati</taxon>
        <taxon>Pseudomonadota</taxon>
        <taxon>Betaproteobacteria</taxon>
        <taxon>Burkholderiales</taxon>
        <taxon>Sphaerotilaceae</taxon>
        <taxon>Roseateles</taxon>
    </lineage>
</organism>
<dbReference type="PANTHER" id="PTHR30069:SF39">
    <property type="entry name" value="BLL6183 PROTEIN"/>
    <property type="match status" value="1"/>
</dbReference>
<dbReference type="SUPFAM" id="SSF56935">
    <property type="entry name" value="Porins"/>
    <property type="match status" value="1"/>
</dbReference>
<comment type="subcellular location">
    <subcellularLocation>
        <location evidence="1 10">Cell outer membrane</location>
        <topology evidence="1 10">Multi-pass membrane protein</topology>
    </subcellularLocation>
</comment>
<dbReference type="EMBL" id="JACHLP010000001">
    <property type="protein sequence ID" value="MBB4841755.1"/>
    <property type="molecule type" value="Genomic_DNA"/>
</dbReference>
<keyword evidence="8 15" id="KW-0675">Receptor</keyword>
<evidence type="ECO:0000259" key="14">
    <source>
        <dbReference type="Pfam" id="PF07715"/>
    </source>
</evidence>
<evidence type="ECO:0000256" key="12">
    <source>
        <dbReference type="SAM" id="SignalP"/>
    </source>
</evidence>
<dbReference type="Pfam" id="PF00593">
    <property type="entry name" value="TonB_dep_Rec_b-barrel"/>
    <property type="match status" value="1"/>
</dbReference>
<evidence type="ECO:0000256" key="3">
    <source>
        <dbReference type="ARBA" id="ARBA00022448"/>
    </source>
</evidence>
<evidence type="ECO:0000256" key="2">
    <source>
        <dbReference type="ARBA" id="ARBA00009810"/>
    </source>
</evidence>
<dbReference type="InterPro" id="IPR039426">
    <property type="entry name" value="TonB-dep_rcpt-like"/>
</dbReference>
<dbReference type="RefSeq" id="WP_184295326.1">
    <property type="nucleotide sequence ID" value="NZ_JACHLP010000001.1"/>
</dbReference>
<name>A0A840L5D8_9BURK</name>
<gene>
    <name evidence="15" type="ORF">HNP55_000250</name>
</gene>
<evidence type="ECO:0000256" key="6">
    <source>
        <dbReference type="ARBA" id="ARBA00023077"/>
    </source>
</evidence>
<dbReference type="AlphaFoldDB" id="A0A840L5D8"/>
<feature type="domain" description="TonB-dependent receptor plug" evidence="14">
    <location>
        <begin position="52"/>
        <end position="164"/>
    </location>
</feature>
<keyword evidence="6 11" id="KW-0798">TonB box</keyword>
<feature type="chain" id="PRO_5032434857" evidence="12">
    <location>
        <begin position="29"/>
        <end position="836"/>
    </location>
</feature>
<evidence type="ECO:0000256" key="7">
    <source>
        <dbReference type="ARBA" id="ARBA00023136"/>
    </source>
</evidence>
<evidence type="ECO:0000256" key="1">
    <source>
        <dbReference type="ARBA" id="ARBA00004571"/>
    </source>
</evidence>
<dbReference type="PANTHER" id="PTHR30069">
    <property type="entry name" value="TONB-DEPENDENT OUTER MEMBRANE RECEPTOR"/>
    <property type="match status" value="1"/>
</dbReference>
<proteinExistence type="inferred from homology"/>
<sequence length="836" mass="89209">MYSPSSQPLPPAWLAAALSLLCAGTARAEPTQLPRVEVISSSPLRGSALAREQMPGLVQSLGAADLQRRQALDLPDYLARNLASVSLNEAQGNPLQADLNYRGFSASPLLGTPQGLSVYLDGVRLNQPFGDVVSWDLIPSSAIEQAVLMPGSNPLFGLNTLGGALALQTKTGLSSPGSALQLSGGSHRRVLLEFESGGGSPQRHWFVTAKRLHEQGWRAASPSDQSQLFAKLGGRVGAAELRLALALAGNELSGNGLQEQGALARDWRSIYTAPDTTRNRAQLLNLELNQGLAGGMRLSGNLFYRRISTDTLNGDINEEALGQSVYQPNAEEREALAAAGYSGYPAAGANAANTPFPRWRCIANVLLNEEPNEKCNGLLNRTHSLQQHAGLGAQLAGESQWAGLKSQWLLGAALDWSRVDFQQSTQFGFINPDRTVSGLEGPGAFADGSQNSEDAFDARVDLRSRGHTASLFASSALSLSPATLLTLSGRYNRAAISNRDQIRPGGGTGSLDGEHVFSHFNPGLGLTHALSPALQLYASASQGARAPTSVELGCADPASPCKLPNAMAGDPPLRQVITHSWELGARGRWAGLDWHLGAFRADNHDDLLFVADNSSGFGYFRNFGLTRRQGLEASLQWQAHRDLRLGANLSLLDATYQSAEQVGGTGNSSNESAQAGLPGLEGVIQIRPGDRIPLLPRQQLKLTLDWRVSPQWNLGLDLQASAGATARGNENGQHRPDGVFYTGPGRSAGYALLNLGLDYRPAHSGLKFFVQIKNLFDTRYSTAAQLGANAFDAQGNYRARPLPANANGDYPLIHATFFAPGAPRAAWLGLRYEFAE</sequence>
<evidence type="ECO:0000256" key="8">
    <source>
        <dbReference type="ARBA" id="ARBA00023170"/>
    </source>
</evidence>
<evidence type="ECO:0000259" key="13">
    <source>
        <dbReference type="Pfam" id="PF00593"/>
    </source>
</evidence>
<evidence type="ECO:0000256" key="9">
    <source>
        <dbReference type="ARBA" id="ARBA00023237"/>
    </source>
</evidence>
<feature type="domain" description="TonB-dependent receptor-like beta-barrel" evidence="13">
    <location>
        <begin position="271"/>
        <end position="775"/>
    </location>
</feature>
<dbReference type="InterPro" id="IPR036942">
    <property type="entry name" value="Beta-barrel_TonB_sf"/>
</dbReference>
<keyword evidence="3 10" id="KW-0813">Transport</keyword>
<dbReference type="InterPro" id="IPR000531">
    <property type="entry name" value="Beta-barrel_TonB"/>
</dbReference>
<dbReference type="Gene3D" id="2.40.170.20">
    <property type="entry name" value="TonB-dependent receptor, beta-barrel domain"/>
    <property type="match status" value="1"/>
</dbReference>
<dbReference type="InterPro" id="IPR037066">
    <property type="entry name" value="Plug_dom_sf"/>
</dbReference>
<protein>
    <submittedName>
        <fullName evidence="15">Outer membrane receptor protein involved in Fe transport</fullName>
    </submittedName>
</protein>